<evidence type="ECO:0000256" key="2">
    <source>
        <dbReference type="ARBA" id="ARBA00009899"/>
    </source>
</evidence>
<dbReference type="Proteomes" id="UP001153712">
    <property type="component" value="Chromosome 3"/>
</dbReference>
<dbReference type="OrthoDB" id="422574at2759"/>
<feature type="domain" description="GST N-terminal" evidence="5">
    <location>
        <begin position="1"/>
        <end position="83"/>
    </location>
</feature>
<dbReference type="AlphaFoldDB" id="A0A9N9TQY2"/>
<dbReference type="PROSITE" id="PS50405">
    <property type="entry name" value="GST_CTER"/>
    <property type="match status" value="1"/>
</dbReference>
<dbReference type="InterPro" id="IPR036249">
    <property type="entry name" value="Thioredoxin-like_sf"/>
</dbReference>
<dbReference type="EMBL" id="OU900096">
    <property type="protein sequence ID" value="CAG9860579.1"/>
    <property type="molecule type" value="Genomic_DNA"/>
</dbReference>
<evidence type="ECO:0000259" key="5">
    <source>
        <dbReference type="PROSITE" id="PS50404"/>
    </source>
</evidence>
<reference evidence="7" key="1">
    <citation type="submission" date="2022-01" db="EMBL/GenBank/DDBJ databases">
        <authorList>
            <person name="King R."/>
        </authorList>
    </citation>
    <scope>NUCLEOTIDE SEQUENCE</scope>
</reference>
<gene>
    <name evidence="7" type="ORF">PHYEVI_LOCUS6929</name>
</gene>
<name>A0A9N9TQY2_PHYSR</name>
<dbReference type="GO" id="GO:0006749">
    <property type="term" value="P:glutathione metabolic process"/>
    <property type="evidence" value="ECO:0007669"/>
    <property type="project" value="TreeGrafter"/>
</dbReference>
<dbReference type="Pfam" id="PF14497">
    <property type="entry name" value="GST_C_3"/>
    <property type="match status" value="1"/>
</dbReference>
<dbReference type="InterPro" id="IPR010987">
    <property type="entry name" value="Glutathione-S-Trfase_C-like"/>
</dbReference>
<keyword evidence="8" id="KW-1185">Reference proteome</keyword>
<dbReference type="InterPro" id="IPR004046">
    <property type="entry name" value="GST_C"/>
</dbReference>
<dbReference type="Gene3D" id="1.20.1050.10">
    <property type="match status" value="1"/>
</dbReference>
<dbReference type="SFLD" id="SFLDG00358">
    <property type="entry name" value="Main_(cytGST)"/>
    <property type="match status" value="1"/>
</dbReference>
<dbReference type="GO" id="GO:0004364">
    <property type="term" value="F:glutathione transferase activity"/>
    <property type="evidence" value="ECO:0007669"/>
    <property type="project" value="UniProtKB-EC"/>
</dbReference>
<evidence type="ECO:0000313" key="7">
    <source>
        <dbReference type="EMBL" id="CAG9860579.1"/>
    </source>
</evidence>
<evidence type="ECO:0000313" key="8">
    <source>
        <dbReference type="Proteomes" id="UP001153712"/>
    </source>
</evidence>
<organism evidence="7 8">
    <name type="scientific">Phyllotreta striolata</name>
    <name type="common">Striped flea beetle</name>
    <name type="synonym">Crioceris striolata</name>
    <dbReference type="NCBI Taxonomy" id="444603"/>
    <lineage>
        <taxon>Eukaryota</taxon>
        <taxon>Metazoa</taxon>
        <taxon>Ecdysozoa</taxon>
        <taxon>Arthropoda</taxon>
        <taxon>Hexapoda</taxon>
        <taxon>Insecta</taxon>
        <taxon>Pterygota</taxon>
        <taxon>Neoptera</taxon>
        <taxon>Endopterygota</taxon>
        <taxon>Coleoptera</taxon>
        <taxon>Polyphaga</taxon>
        <taxon>Cucujiformia</taxon>
        <taxon>Chrysomeloidea</taxon>
        <taxon>Chrysomelidae</taxon>
        <taxon>Galerucinae</taxon>
        <taxon>Alticini</taxon>
        <taxon>Phyllotreta</taxon>
    </lineage>
</organism>
<evidence type="ECO:0000259" key="6">
    <source>
        <dbReference type="PROSITE" id="PS50405"/>
    </source>
</evidence>
<protein>
    <submittedName>
        <fullName evidence="7">Uncharacterized protein</fullName>
    </submittedName>
</protein>
<evidence type="ECO:0000256" key="1">
    <source>
        <dbReference type="ARBA" id="ARBA00004496"/>
    </source>
</evidence>
<dbReference type="InterPro" id="IPR040077">
    <property type="entry name" value="GST_C_Theta"/>
</dbReference>
<evidence type="ECO:0000256" key="3">
    <source>
        <dbReference type="ARBA" id="ARBA00022490"/>
    </source>
</evidence>
<dbReference type="InterPro" id="IPR040079">
    <property type="entry name" value="Glutathione_S-Trfase"/>
</dbReference>
<dbReference type="InterPro" id="IPR036282">
    <property type="entry name" value="Glutathione-S-Trfase_C_sf"/>
</dbReference>
<comment type="subcellular location">
    <subcellularLocation>
        <location evidence="1">Cytoplasm</location>
    </subcellularLocation>
</comment>
<dbReference type="Pfam" id="PF02798">
    <property type="entry name" value="GST_N"/>
    <property type="match status" value="1"/>
</dbReference>
<dbReference type="SUPFAM" id="SSF52833">
    <property type="entry name" value="Thioredoxin-like"/>
    <property type="match status" value="1"/>
</dbReference>
<dbReference type="SUPFAM" id="SSF47616">
    <property type="entry name" value="GST C-terminal domain-like"/>
    <property type="match status" value="1"/>
</dbReference>
<evidence type="ECO:0000256" key="4">
    <source>
        <dbReference type="ARBA" id="ARBA00047960"/>
    </source>
</evidence>
<proteinExistence type="inferred from homology"/>
<accession>A0A9N9TQY2</accession>
<comment type="similarity">
    <text evidence="2">Belongs to the GST superfamily. Theta family.</text>
</comment>
<dbReference type="InterPro" id="IPR004045">
    <property type="entry name" value="Glutathione_S-Trfase_N"/>
</dbReference>
<dbReference type="InterPro" id="IPR051369">
    <property type="entry name" value="GST_Theta"/>
</dbReference>
<feature type="domain" description="GST C-terminal" evidence="6">
    <location>
        <begin position="89"/>
        <end position="226"/>
    </location>
</feature>
<sequence length="226" mass="26745">MVLQLYYDLYSQPSRSIYILLKLSNIPFKKCVIDLATREHLTREFAETKSKIQRVPFIHDGDFKLNESIAIVRYLSREYALDDKWYPKDSAKQAKADEFLEWNHLNIRLECATYFLVKFHIPFFTGKFSSKERIKKLLRNLERCLKDFERIFLSNGPFILGDQISYVDIHAATEIEQTRTACYDARDHFPKIRIWLDNVRSECNPAYDEAHVIINELTSIEVKPKL</sequence>
<dbReference type="PANTHER" id="PTHR43917">
    <property type="match status" value="1"/>
</dbReference>
<dbReference type="PROSITE" id="PS50404">
    <property type="entry name" value="GST_NTER"/>
    <property type="match status" value="1"/>
</dbReference>
<keyword evidence="3" id="KW-0963">Cytoplasm</keyword>
<dbReference type="GO" id="GO:0005737">
    <property type="term" value="C:cytoplasm"/>
    <property type="evidence" value="ECO:0007669"/>
    <property type="project" value="UniProtKB-SubCell"/>
</dbReference>
<dbReference type="Gene3D" id="3.40.30.10">
    <property type="entry name" value="Glutaredoxin"/>
    <property type="match status" value="1"/>
</dbReference>
<dbReference type="SFLD" id="SFLDS00019">
    <property type="entry name" value="Glutathione_Transferase_(cytos"/>
    <property type="match status" value="1"/>
</dbReference>
<dbReference type="PANTHER" id="PTHR43917:SF8">
    <property type="entry name" value="GH16740P-RELATED"/>
    <property type="match status" value="1"/>
</dbReference>
<dbReference type="CDD" id="cd03183">
    <property type="entry name" value="GST_C_Theta"/>
    <property type="match status" value="1"/>
</dbReference>
<comment type="catalytic activity">
    <reaction evidence="4">
        <text>RX + glutathione = an S-substituted glutathione + a halide anion + H(+)</text>
        <dbReference type="Rhea" id="RHEA:16437"/>
        <dbReference type="ChEBI" id="CHEBI:15378"/>
        <dbReference type="ChEBI" id="CHEBI:16042"/>
        <dbReference type="ChEBI" id="CHEBI:17792"/>
        <dbReference type="ChEBI" id="CHEBI:57925"/>
        <dbReference type="ChEBI" id="CHEBI:90779"/>
        <dbReference type="EC" id="2.5.1.18"/>
    </reaction>
</comment>